<proteinExistence type="predicted"/>
<keyword evidence="2" id="KW-1185">Reference proteome</keyword>
<accession>A0A0C9XG21</accession>
<name>A0A0C9XG21_9AGAR</name>
<reference evidence="2" key="2">
    <citation type="submission" date="2015-01" db="EMBL/GenBank/DDBJ databases">
        <title>Evolutionary Origins and Diversification of the Mycorrhizal Mutualists.</title>
        <authorList>
            <consortium name="DOE Joint Genome Institute"/>
            <consortium name="Mycorrhizal Genomics Consortium"/>
            <person name="Kohler A."/>
            <person name="Kuo A."/>
            <person name="Nagy L.G."/>
            <person name="Floudas D."/>
            <person name="Copeland A."/>
            <person name="Barry K.W."/>
            <person name="Cichocki N."/>
            <person name="Veneault-Fourrey C."/>
            <person name="LaButti K."/>
            <person name="Lindquist E.A."/>
            <person name="Lipzen A."/>
            <person name="Lundell T."/>
            <person name="Morin E."/>
            <person name="Murat C."/>
            <person name="Riley R."/>
            <person name="Ohm R."/>
            <person name="Sun H."/>
            <person name="Tunlid A."/>
            <person name="Henrissat B."/>
            <person name="Grigoriev I.V."/>
            <person name="Hibbett D.S."/>
            <person name="Martin F."/>
        </authorList>
    </citation>
    <scope>NUCLEOTIDE SEQUENCE [LARGE SCALE GENOMIC DNA]</scope>
    <source>
        <strain evidence="2">LaAM-08-1</strain>
    </source>
</reference>
<evidence type="ECO:0000313" key="1">
    <source>
        <dbReference type="EMBL" id="KIK00514.1"/>
    </source>
</evidence>
<dbReference type="EMBL" id="KN838624">
    <property type="protein sequence ID" value="KIK00514.1"/>
    <property type="molecule type" value="Genomic_DNA"/>
</dbReference>
<sequence length="89" mass="9971">MGSWPAVERNAASDEAGEVGNIDVTWSDGDWVRGRKIGRTCSWRWNIEKVAITTAVRNILFENFERSLGLYLELGIISECEGHEVSCLV</sequence>
<dbReference type="Proteomes" id="UP000054477">
    <property type="component" value="Unassembled WGS sequence"/>
</dbReference>
<organism evidence="1 2">
    <name type="scientific">Laccaria amethystina LaAM-08-1</name>
    <dbReference type="NCBI Taxonomy" id="1095629"/>
    <lineage>
        <taxon>Eukaryota</taxon>
        <taxon>Fungi</taxon>
        <taxon>Dikarya</taxon>
        <taxon>Basidiomycota</taxon>
        <taxon>Agaricomycotina</taxon>
        <taxon>Agaricomycetes</taxon>
        <taxon>Agaricomycetidae</taxon>
        <taxon>Agaricales</taxon>
        <taxon>Agaricineae</taxon>
        <taxon>Hydnangiaceae</taxon>
        <taxon>Laccaria</taxon>
    </lineage>
</organism>
<dbReference type="AlphaFoldDB" id="A0A0C9XG21"/>
<protein>
    <submittedName>
        <fullName evidence="1">Uncharacterized protein</fullName>
    </submittedName>
</protein>
<evidence type="ECO:0000313" key="2">
    <source>
        <dbReference type="Proteomes" id="UP000054477"/>
    </source>
</evidence>
<dbReference type="HOGENOM" id="CLU_2455105_0_0_1"/>
<gene>
    <name evidence="1" type="ORF">K443DRAFT_603081</name>
</gene>
<reference evidence="1 2" key="1">
    <citation type="submission" date="2014-04" db="EMBL/GenBank/DDBJ databases">
        <authorList>
            <consortium name="DOE Joint Genome Institute"/>
            <person name="Kuo A."/>
            <person name="Kohler A."/>
            <person name="Nagy L.G."/>
            <person name="Floudas D."/>
            <person name="Copeland A."/>
            <person name="Barry K.W."/>
            <person name="Cichocki N."/>
            <person name="Veneault-Fourrey C."/>
            <person name="LaButti K."/>
            <person name="Lindquist E.A."/>
            <person name="Lipzen A."/>
            <person name="Lundell T."/>
            <person name="Morin E."/>
            <person name="Murat C."/>
            <person name="Sun H."/>
            <person name="Tunlid A."/>
            <person name="Henrissat B."/>
            <person name="Grigoriev I.V."/>
            <person name="Hibbett D.S."/>
            <person name="Martin F."/>
            <person name="Nordberg H.P."/>
            <person name="Cantor M.N."/>
            <person name="Hua S.X."/>
        </authorList>
    </citation>
    <scope>NUCLEOTIDE SEQUENCE [LARGE SCALE GENOMIC DNA]</scope>
    <source>
        <strain evidence="1 2">LaAM-08-1</strain>
    </source>
</reference>